<evidence type="ECO:0000313" key="4">
    <source>
        <dbReference type="Proteomes" id="UP000288012"/>
    </source>
</evidence>
<proteinExistence type="predicted"/>
<accession>A0A3S0V9R0</accession>
<dbReference type="InterPro" id="IPR011006">
    <property type="entry name" value="CheY-like_superfamily"/>
</dbReference>
<dbReference type="Pfam" id="PF00072">
    <property type="entry name" value="Response_reg"/>
    <property type="match status" value="1"/>
</dbReference>
<keyword evidence="1" id="KW-0597">Phosphoprotein</keyword>
<dbReference type="GO" id="GO:0016811">
    <property type="term" value="F:hydrolase activity, acting on carbon-nitrogen (but not peptide) bonds, in linear amides"/>
    <property type="evidence" value="ECO:0007669"/>
    <property type="project" value="TreeGrafter"/>
</dbReference>
<dbReference type="Pfam" id="PF02585">
    <property type="entry name" value="PIG-L"/>
    <property type="match status" value="1"/>
</dbReference>
<reference evidence="3 4" key="1">
    <citation type="submission" date="2018-12" db="EMBL/GenBank/DDBJ databases">
        <title>Legionella sp,whole genome shotgun sequence.</title>
        <authorList>
            <person name="Wu H."/>
        </authorList>
    </citation>
    <scope>NUCLEOTIDE SEQUENCE [LARGE SCALE GENOMIC DNA]</scope>
    <source>
        <strain evidence="4">km714</strain>
    </source>
</reference>
<dbReference type="Gene3D" id="3.40.50.10320">
    <property type="entry name" value="LmbE-like"/>
    <property type="match status" value="1"/>
</dbReference>
<name>A0A3S0V9R0_9GAMM</name>
<dbReference type="OrthoDB" id="9790023at2"/>
<dbReference type="RefSeq" id="WP_126954664.1">
    <property type="nucleotide sequence ID" value="NZ_RZGR01000038.1"/>
</dbReference>
<dbReference type="InterPro" id="IPR024078">
    <property type="entry name" value="LmbE-like_dom_sf"/>
</dbReference>
<dbReference type="PANTHER" id="PTHR12993:SF11">
    <property type="entry name" value="N-ACETYLGLUCOSAMINYL-PHOSPHATIDYLINOSITOL DE-N-ACETYLASE"/>
    <property type="match status" value="1"/>
</dbReference>
<dbReference type="InterPro" id="IPR001789">
    <property type="entry name" value="Sig_transdc_resp-reg_receiver"/>
</dbReference>
<evidence type="ECO:0000313" key="3">
    <source>
        <dbReference type="EMBL" id="RUQ81572.1"/>
    </source>
</evidence>
<dbReference type="Gene3D" id="3.40.50.2300">
    <property type="match status" value="1"/>
</dbReference>
<dbReference type="PROSITE" id="PS50110">
    <property type="entry name" value="RESPONSE_REGULATORY"/>
    <property type="match status" value="1"/>
</dbReference>
<dbReference type="PANTHER" id="PTHR12993">
    <property type="entry name" value="N-ACETYLGLUCOSAMINYL-PHOSPHATIDYLINOSITOL DE-N-ACETYLASE-RELATED"/>
    <property type="match status" value="1"/>
</dbReference>
<feature type="domain" description="Response regulatory" evidence="2">
    <location>
        <begin position="6"/>
        <end position="119"/>
    </location>
</feature>
<dbReference type="Proteomes" id="UP000288012">
    <property type="component" value="Unassembled WGS sequence"/>
</dbReference>
<evidence type="ECO:0000256" key="1">
    <source>
        <dbReference type="PROSITE-ProRule" id="PRU00169"/>
    </source>
</evidence>
<comment type="caution">
    <text evidence="3">The sequence shown here is derived from an EMBL/GenBank/DDBJ whole genome shotgun (WGS) entry which is preliminary data.</text>
</comment>
<dbReference type="SMART" id="SM00448">
    <property type="entry name" value="REC"/>
    <property type="match status" value="1"/>
</dbReference>
<dbReference type="EMBL" id="RZGR01000038">
    <property type="protein sequence ID" value="RUQ81572.1"/>
    <property type="molecule type" value="Genomic_DNA"/>
</dbReference>
<dbReference type="SUPFAM" id="SSF102588">
    <property type="entry name" value="LmbE-like"/>
    <property type="match status" value="1"/>
</dbReference>
<organism evidence="3 4">
    <name type="scientific">Legionella septentrionalis</name>
    <dbReference type="NCBI Taxonomy" id="2498109"/>
    <lineage>
        <taxon>Bacteria</taxon>
        <taxon>Pseudomonadati</taxon>
        <taxon>Pseudomonadota</taxon>
        <taxon>Gammaproteobacteria</taxon>
        <taxon>Legionellales</taxon>
        <taxon>Legionellaceae</taxon>
        <taxon>Legionella</taxon>
    </lineage>
</organism>
<gene>
    <name evidence="3" type="ORF">EKM59_10325</name>
</gene>
<protein>
    <submittedName>
        <fullName evidence="3">Response regulator</fullName>
    </submittedName>
</protein>
<sequence>MKKFYKILLIEPDLALAQKIIEWIQPKAEITHVADNQEAKKQAVIRDWDLVITDINVSEINDLHITRLVKKSNPSTAILIIAENIKVDFILTAMKYHADGLFFKPLDKKEFVTRALELAEESKLKKAKNNKVVLAIGAHPDDVEFGCGGTLARLKSEGSDINILTLSMGGFGGDPEVRKREAQKAAQLQGAKLFLGDFFDTKIDNGIETIQFIETVVEQVKPTHVYTHSIFDYHQDHRSTYQATVIACRTVPNLFSYLSPSSTVDFRPNVFINIDKFIKKKQEAIAVYTSQMDIRQYLKPEMIRAIALYWGRFNNYSLVEPMEIIKEAL</sequence>
<feature type="modified residue" description="4-aspartylphosphate" evidence="1">
    <location>
        <position position="54"/>
    </location>
</feature>
<dbReference type="SUPFAM" id="SSF52172">
    <property type="entry name" value="CheY-like"/>
    <property type="match status" value="1"/>
</dbReference>
<dbReference type="GO" id="GO:0000160">
    <property type="term" value="P:phosphorelay signal transduction system"/>
    <property type="evidence" value="ECO:0007669"/>
    <property type="project" value="InterPro"/>
</dbReference>
<evidence type="ECO:0000259" key="2">
    <source>
        <dbReference type="PROSITE" id="PS50110"/>
    </source>
</evidence>
<keyword evidence="4" id="KW-1185">Reference proteome</keyword>
<dbReference type="InterPro" id="IPR003737">
    <property type="entry name" value="GlcNAc_PI_deacetylase-related"/>
</dbReference>
<dbReference type="AlphaFoldDB" id="A0A3S0V9R0"/>